<feature type="domain" description="Imelysin-like" evidence="4">
    <location>
        <begin position="166"/>
        <end position="396"/>
    </location>
</feature>
<evidence type="ECO:0000256" key="1">
    <source>
        <dbReference type="ARBA" id="ARBA00004418"/>
    </source>
</evidence>
<comment type="subcellular location">
    <subcellularLocation>
        <location evidence="1">Periplasm</location>
    </subcellularLocation>
</comment>
<feature type="domain" description="EfeO-type cupredoxin-like" evidence="5">
    <location>
        <begin position="51"/>
        <end position="132"/>
    </location>
</feature>
<protein>
    <submittedName>
        <fullName evidence="6">Putative periplasmic lipoprotein involved in iron transport</fullName>
    </submittedName>
</protein>
<comment type="caution">
    <text evidence="6">The sequence shown here is derived from an EMBL/GenBank/DDBJ whole genome shotgun (WGS) entry which is preliminary data.</text>
</comment>
<dbReference type="InterPro" id="IPR008972">
    <property type="entry name" value="Cupredoxin"/>
</dbReference>
<dbReference type="PANTHER" id="PTHR39192:SF1">
    <property type="entry name" value="IRON UPTAKE SYSTEM COMPONENT EFEO"/>
    <property type="match status" value="1"/>
</dbReference>
<organism evidence="6 7">
    <name type="scientific">Frankia torreyi</name>
    <dbReference type="NCBI Taxonomy" id="1856"/>
    <lineage>
        <taxon>Bacteria</taxon>
        <taxon>Bacillati</taxon>
        <taxon>Actinomycetota</taxon>
        <taxon>Actinomycetes</taxon>
        <taxon>Frankiales</taxon>
        <taxon>Frankiaceae</taxon>
        <taxon>Frankia</taxon>
    </lineage>
</organism>
<dbReference type="Gene3D" id="2.60.40.420">
    <property type="entry name" value="Cupredoxins - blue copper proteins"/>
    <property type="match status" value="1"/>
</dbReference>
<dbReference type="InterPro" id="IPR018976">
    <property type="entry name" value="Imelysin-like"/>
</dbReference>
<evidence type="ECO:0000259" key="4">
    <source>
        <dbReference type="Pfam" id="PF09375"/>
    </source>
</evidence>
<dbReference type="Gene3D" id="1.20.1420.20">
    <property type="entry name" value="M75 peptidase, HXXE motif"/>
    <property type="match status" value="1"/>
</dbReference>
<evidence type="ECO:0000256" key="3">
    <source>
        <dbReference type="ARBA" id="ARBA00022729"/>
    </source>
</evidence>
<accession>A0A0D8B9M7</accession>
<evidence type="ECO:0000313" key="7">
    <source>
        <dbReference type="Proteomes" id="UP000032545"/>
    </source>
</evidence>
<dbReference type="EMBL" id="JYFN01000051">
    <property type="protein sequence ID" value="KJE20795.1"/>
    <property type="molecule type" value="Genomic_DNA"/>
</dbReference>
<proteinExistence type="inferred from homology"/>
<evidence type="ECO:0000313" key="6">
    <source>
        <dbReference type="EMBL" id="KJE20795.1"/>
    </source>
</evidence>
<dbReference type="InterPro" id="IPR053377">
    <property type="entry name" value="Iron_uptake_EfeM/EfeO"/>
</dbReference>
<comment type="similarity">
    <text evidence="2">Belongs to the EfeM/EfeO family.</text>
</comment>
<dbReference type="NCBIfam" id="NF007697">
    <property type="entry name" value="PRK10378.1"/>
    <property type="match status" value="1"/>
</dbReference>
<dbReference type="Proteomes" id="UP000032545">
    <property type="component" value="Unassembled WGS sequence"/>
</dbReference>
<name>A0A0D8B9M7_9ACTN</name>
<dbReference type="PATRIC" id="fig|1502723.3.peg.5103"/>
<dbReference type="GO" id="GO:0042597">
    <property type="term" value="C:periplasmic space"/>
    <property type="evidence" value="ECO:0007669"/>
    <property type="project" value="UniProtKB-SubCell"/>
</dbReference>
<gene>
    <name evidence="6" type="ORF">FF36_04921</name>
</gene>
<dbReference type="Pfam" id="PF13473">
    <property type="entry name" value="Cupredoxin_1"/>
    <property type="match status" value="1"/>
</dbReference>
<keyword evidence="3" id="KW-0732">Signal</keyword>
<dbReference type="Pfam" id="PF09375">
    <property type="entry name" value="Peptidase_M75"/>
    <property type="match status" value="1"/>
</dbReference>
<dbReference type="AlphaFoldDB" id="A0A0D8B9M7"/>
<dbReference type="CDD" id="cd14656">
    <property type="entry name" value="Imelysin-like_EfeO"/>
    <property type="match status" value="1"/>
</dbReference>
<dbReference type="InterPro" id="IPR050894">
    <property type="entry name" value="EfeM/EfeO_iron_uptake"/>
</dbReference>
<dbReference type="InterPro" id="IPR034981">
    <property type="entry name" value="Imelysin-like_EfeO/Algp7"/>
</dbReference>
<evidence type="ECO:0000259" key="5">
    <source>
        <dbReference type="Pfam" id="PF13473"/>
    </source>
</evidence>
<dbReference type="InterPro" id="IPR028096">
    <property type="entry name" value="EfeO_Cupredoxin"/>
</dbReference>
<sequence>MHIHFTDPEERRVGAHVRRAPVAYSAIAVVIATGAVACGGSDSGSSGGSGAAAGAKQTVNVTITSKACTPDVSTIPSGPTIFKVVNKGADAVTEAELVDGDTIIGEKENITPGLSGTFSLNVKAGKYQLYCPGADTEKVDFTVTQAAGSAPAATHSAEVTTALTTATTGYATYVRQQVADLVTSTGALVTAVKAGDLDRAATLYAAPRLAYERIEPVAESFGDLDPAIDARIDDAPDAASWTGFHRLEKAIFADRSLAGTGPIADKLNTDVGKLNTLVAKTTFQPAQIANGATTLLDEVGKTKITGEEERYSKLDLVDIQGNVEGANKAFTLLEPALKSLDPKLASTVRTRFTAMDKALAPYKEGTGYVSYDKVTQDQRRGLSQAVDALAEPLSQVAGVVVS</sequence>
<evidence type="ECO:0000256" key="2">
    <source>
        <dbReference type="ARBA" id="ARBA00005989"/>
    </source>
</evidence>
<keyword evidence="7" id="KW-1185">Reference proteome</keyword>
<keyword evidence="6" id="KW-0449">Lipoprotein</keyword>
<dbReference type="InterPro" id="IPR038352">
    <property type="entry name" value="Imelysin_sf"/>
</dbReference>
<dbReference type="PANTHER" id="PTHR39192">
    <property type="entry name" value="IRON UPTAKE SYSTEM COMPONENT EFEO"/>
    <property type="match status" value="1"/>
</dbReference>
<reference evidence="7" key="1">
    <citation type="submission" date="2015-02" db="EMBL/GenBank/DDBJ databases">
        <title>Draft Genome of Frankia sp. CpI1-S.</title>
        <authorList>
            <person name="Oshone R.T."/>
            <person name="Ngom M."/>
            <person name="Ghodhbane-Gtari F."/>
            <person name="Gtari M."/>
            <person name="Morris K."/>
            <person name="Thomas K."/>
            <person name="Sen A."/>
            <person name="Tisa L.S."/>
        </authorList>
    </citation>
    <scope>NUCLEOTIDE SEQUENCE [LARGE SCALE GENOMIC DNA]</scope>
    <source>
        <strain evidence="7">CpI1-S</strain>
    </source>
</reference>
<dbReference type="NCBIfam" id="NF041757">
    <property type="entry name" value="EfeO"/>
    <property type="match status" value="1"/>
</dbReference>
<reference evidence="6 7" key="2">
    <citation type="journal article" date="2016" name="Genome Announc.">
        <title>Permanent Draft Genome Sequences for Two Variants of Frankia sp. Strain CpI1, the First Frankia Strain Isolated from Root Nodules of Comptonia peregrina.</title>
        <authorList>
            <person name="Oshone R."/>
            <person name="Hurst S.G.IV."/>
            <person name="Abebe-Akele F."/>
            <person name="Simpson S."/>
            <person name="Morris K."/>
            <person name="Thomas W.K."/>
            <person name="Tisa L.S."/>
        </authorList>
    </citation>
    <scope>NUCLEOTIDE SEQUENCE [LARGE SCALE GENOMIC DNA]</scope>
    <source>
        <strain evidence="7">CpI1-S</strain>
    </source>
</reference>